<name>A0A645GS64_9ZZZZ</name>
<dbReference type="AlphaFoldDB" id="A0A645GS64"/>
<comment type="caution">
    <text evidence="1">The sequence shown here is derived from an EMBL/GenBank/DDBJ whole genome shotgun (WGS) entry which is preliminary data.</text>
</comment>
<protein>
    <submittedName>
        <fullName evidence="1">Uncharacterized protein</fullName>
    </submittedName>
</protein>
<evidence type="ECO:0000313" key="1">
    <source>
        <dbReference type="EMBL" id="MPN26473.1"/>
    </source>
</evidence>
<reference evidence="1" key="1">
    <citation type="submission" date="2019-08" db="EMBL/GenBank/DDBJ databases">
        <authorList>
            <person name="Kucharzyk K."/>
            <person name="Murdoch R.W."/>
            <person name="Higgins S."/>
            <person name="Loffler F."/>
        </authorList>
    </citation>
    <scope>NUCLEOTIDE SEQUENCE</scope>
</reference>
<accession>A0A645GS64</accession>
<organism evidence="1">
    <name type="scientific">bioreactor metagenome</name>
    <dbReference type="NCBI Taxonomy" id="1076179"/>
    <lineage>
        <taxon>unclassified sequences</taxon>
        <taxon>metagenomes</taxon>
        <taxon>ecological metagenomes</taxon>
    </lineage>
</organism>
<gene>
    <name evidence="1" type="ORF">SDC9_173898</name>
</gene>
<dbReference type="EMBL" id="VSSQ01076010">
    <property type="protein sequence ID" value="MPN26473.1"/>
    <property type="molecule type" value="Genomic_DNA"/>
</dbReference>
<sequence length="134" mass="13241">MSVMRSDRVWVASATRLKALAKTPMTTCPAASRLLVTMATSVARCMPLLRALLSAGRAAGMAEGDCCEGCMSAVKGRGILESCGILAGCCHGNPFSIAVAGAAARSRHAGALSGCADACRGLSGPAAGAGRAAG</sequence>
<proteinExistence type="predicted"/>